<dbReference type="PANTHER" id="PTHR11081">
    <property type="entry name" value="FLAP ENDONUCLEASE FAMILY MEMBER"/>
    <property type="match status" value="1"/>
</dbReference>
<dbReference type="EMBL" id="JABBWK010000029">
    <property type="protein sequence ID" value="KAG1899922.1"/>
    <property type="molecule type" value="Genomic_DNA"/>
</dbReference>
<sequence length="826" mass="92258">MGIRGLWERVTLSAENQTLKELAVSELKTEDIEGNHKLQLFKIGIDASLWMHSTLLKLPLHAIFVFDGLKHLPDKGHKVRSSPYWLTHDLQCMLELFGFHWTEALSEAEAELAAMNVHGIINAVMIEDSDILVFGAPCIIRSVKNDKNYLNIQVFTEDGLEHGCSLTRGDRLLIALLVGGDYDGGVPGCGIEIAHKVALHSKISQMMLDAFLSRTPDEFSERAKELVEDLHTLLSTNPYNSLEHRYKAVADHIPQGFPQHAVASKYVHTFTSLSAGAAASPWDISFYQPDLVNLADFCRQHLGWEDNVIIEKMYGGVWEGTYLCALCKCSPDQANLQPKLKVLSQSTLMGLRHDIDIYNIKVDCRCLGCNTLGNATPGQLSAMYMHVPKNMTQLKKNSTKDKQPPDIIHKQKKRSAAEKTALADVQRCKEHGIKTHLQASNTRTNYAGHVRRGREWLASHFESSTVSETRRDDIFQGSLVPLLSTAEITADNDVYEDLAFKDAFENVPNKCSDKVLALYMSLKGFHENLSKTTHFNEVKQRWEGNPADSADIYDVLSSIKHKASAEGGDWTHLMAMMKDYMDRAFRWHQAAFPLDIALQMIEKVMNGAQPSDICLDLEMRMKLTCHLEQVTFASNGWTLWTRCFELMKLQQKDISLDTTVLDSVLKMYLANEMLTLRWQKKRDSLFATFSDELHAYETDYSGALSPISRGADASLAGEHALTRPASTEELHMVHTSVAADVNSLRNDMHSLTSVVVQAACSTEIALQHLDSSHRFTSVSECASCTTTPPYITQPVRGAPTTAEWPLSPRPIVSPMSTMALSTSSTS</sequence>
<feature type="domain" description="XPG-I" evidence="1">
    <location>
        <begin position="95"/>
        <end position="166"/>
    </location>
</feature>
<reference evidence="2" key="1">
    <citation type="journal article" date="2020" name="New Phytol.">
        <title>Comparative genomics reveals dynamic genome evolution in host specialist ectomycorrhizal fungi.</title>
        <authorList>
            <person name="Lofgren L.A."/>
            <person name="Nguyen N.H."/>
            <person name="Vilgalys R."/>
            <person name="Ruytinx J."/>
            <person name="Liao H.L."/>
            <person name="Branco S."/>
            <person name="Kuo A."/>
            <person name="LaButti K."/>
            <person name="Lipzen A."/>
            <person name="Andreopoulos W."/>
            <person name="Pangilinan J."/>
            <person name="Riley R."/>
            <person name="Hundley H."/>
            <person name="Na H."/>
            <person name="Barry K."/>
            <person name="Grigoriev I.V."/>
            <person name="Stajich J.E."/>
            <person name="Kennedy P.G."/>
        </authorList>
    </citation>
    <scope>NUCLEOTIDE SEQUENCE</scope>
    <source>
        <strain evidence="2">FC203</strain>
    </source>
</reference>
<dbReference type="GO" id="GO:0017108">
    <property type="term" value="F:5'-flap endonuclease activity"/>
    <property type="evidence" value="ECO:0007669"/>
    <property type="project" value="TreeGrafter"/>
</dbReference>
<dbReference type="Proteomes" id="UP001195769">
    <property type="component" value="Unassembled WGS sequence"/>
</dbReference>
<evidence type="ECO:0000259" key="1">
    <source>
        <dbReference type="SMART" id="SM00484"/>
    </source>
</evidence>
<dbReference type="Pfam" id="PF00867">
    <property type="entry name" value="XPG_I"/>
    <property type="match status" value="1"/>
</dbReference>
<dbReference type="InterPro" id="IPR006084">
    <property type="entry name" value="XPG/Rad2"/>
</dbReference>
<dbReference type="SMART" id="SM00484">
    <property type="entry name" value="XPGI"/>
    <property type="match status" value="1"/>
</dbReference>
<dbReference type="PANTHER" id="PTHR11081:SF75">
    <property type="entry name" value="ENDONUCLEASE, PUTATIVE (AFU_ORTHOLOGUE AFUA_3G13260)-RELATED"/>
    <property type="match status" value="1"/>
</dbReference>
<dbReference type="InterPro" id="IPR029060">
    <property type="entry name" value="PIN-like_dom_sf"/>
</dbReference>
<accession>A0AAD4HKJ9</accession>
<dbReference type="SUPFAM" id="SSF88723">
    <property type="entry name" value="PIN domain-like"/>
    <property type="match status" value="1"/>
</dbReference>
<comment type="caution">
    <text evidence="2">The sequence shown here is derived from an EMBL/GenBank/DDBJ whole genome shotgun (WGS) entry which is preliminary data.</text>
</comment>
<dbReference type="GO" id="GO:0006281">
    <property type="term" value="P:DNA repair"/>
    <property type="evidence" value="ECO:0007669"/>
    <property type="project" value="UniProtKB-ARBA"/>
</dbReference>
<protein>
    <recommendedName>
        <fullName evidence="1">XPG-I domain-containing protein</fullName>
    </recommendedName>
</protein>
<dbReference type="Gene3D" id="3.40.50.1010">
    <property type="entry name" value="5'-nuclease"/>
    <property type="match status" value="1"/>
</dbReference>
<proteinExistence type="predicted"/>
<dbReference type="PRINTS" id="PR00853">
    <property type="entry name" value="XPGRADSUPER"/>
</dbReference>
<organism evidence="2 3">
    <name type="scientific">Suillus fuscotomentosus</name>
    <dbReference type="NCBI Taxonomy" id="1912939"/>
    <lineage>
        <taxon>Eukaryota</taxon>
        <taxon>Fungi</taxon>
        <taxon>Dikarya</taxon>
        <taxon>Basidiomycota</taxon>
        <taxon>Agaricomycotina</taxon>
        <taxon>Agaricomycetes</taxon>
        <taxon>Agaricomycetidae</taxon>
        <taxon>Boletales</taxon>
        <taxon>Suillineae</taxon>
        <taxon>Suillaceae</taxon>
        <taxon>Suillus</taxon>
    </lineage>
</organism>
<gene>
    <name evidence="2" type="ORF">F5891DRAFT_1189007</name>
</gene>
<dbReference type="AlphaFoldDB" id="A0AAD4HKJ9"/>
<dbReference type="GeneID" id="64661382"/>
<dbReference type="InterPro" id="IPR036279">
    <property type="entry name" value="5-3_exonuclease_C_sf"/>
</dbReference>
<keyword evidence="3" id="KW-1185">Reference proteome</keyword>
<evidence type="ECO:0000313" key="2">
    <source>
        <dbReference type="EMBL" id="KAG1899922.1"/>
    </source>
</evidence>
<dbReference type="CDD" id="cd09870">
    <property type="entry name" value="PIN_YEN1"/>
    <property type="match status" value="1"/>
</dbReference>
<evidence type="ECO:0000313" key="3">
    <source>
        <dbReference type="Proteomes" id="UP001195769"/>
    </source>
</evidence>
<dbReference type="RefSeq" id="XP_041225498.1">
    <property type="nucleotide sequence ID" value="XM_041367084.1"/>
</dbReference>
<name>A0AAD4HKJ9_9AGAM</name>
<dbReference type="SUPFAM" id="SSF47807">
    <property type="entry name" value="5' to 3' exonuclease, C-terminal subdomain"/>
    <property type="match status" value="1"/>
</dbReference>
<dbReference type="InterPro" id="IPR006086">
    <property type="entry name" value="XPG-I_dom"/>
</dbReference>